<gene>
    <name evidence="2" type="ORF">OVA965_LOCUS31394</name>
    <name evidence="3" type="ORF">TMI583_LOCUS32219</name>
</gene>
<comment type="caution">
    <text evidence="3">The sequence shown here is derived from an EMBL/GenBank/DDBJ whole genome shotgun (WGS) entry which is preliminary data.</text>
</comment>
<accession>A0A8S2RPM7</accession>
<dbReference type="EMBL" id="CAJNOK010023560">
    <property type="protein sequence ID" value="CAF1364626.1"/>
    <property type="molecule type" value="Genomic_DNA"/>
</dbReference>
<protein>
    <submittedName>
        <fullName evidence="3">Uncharacterized protein</fullName>
    </submittedName>
</protein>
<evidence type="ECO:0000313" key="4">
    <source>
        <dbReference type="Proteomes" id="UP000682733"/>
    </source>
</evidence>
<feature type="compositionally biased region" description="Acidic residues" evidence="1">
    <location>
        <begin position="85"/>
        <end position="95"/>
    </location>
</feature>
<name>A0A8S2RPM7_9BILA</name>
<feature type="region of interest" description="Disordered" evidence="1">
    <location>
        <begin position="78"/>
        <end position="100"/>
    </location>
</feature>
<dbReference type="EMBL" id="CAJOBA010045213">
    <property type="protein sequence ID" value="CAF4174136.1"/>
    <property type="molecule type" value="Genomic_DNA"/>
</dbReference>
<dbReference type="Proteomes" id="UP000682733">
    <property type="component" value="Unassembled WGS sequence"/>
</dbReference>
<organism evidence="3 4">
    <name type="scientific">Didymodactylos carnosus</name>
    <dbReference type="NCBI Taxonomy" id="1234261"/>
    <lineage>
        <taxon>Eukaryota</taxon>
        <taxon>Metazoa</taxon>
        <taxon>Spiralia</taxon>
        <taxon>Gnathifera</taxon>
        <taxon>Rotifera</taxon>
        <taxon>Eurotatoria</taxon>
        <taxon>Bdelloidea</taxon>
        <taxon>Philodinida</taxon>
        <taxon>Philodinidae</taxon>
        <taxon>Didymodactylos</taxon>
    </lineage>
</organism>
<dbReference type="Proteomes" id="UP000677228">
    <property type="component" value="Unassembled WGS sequence"/>
</dbReference>
<evidence type="ECO:0000256" key="1">
    <source>
        <dbReference type="SAM" id="MobiDB-lite"/>
    </source>
</evidence>
<evidence type="ECO:0000313" key="2">
    <source>
        <dbReference type="EMBL" id="CAF1364626.1"/>
    </source>
</evidence>
<sequence length="122" mass="13423">MPKLKSAVKCAADLKDSNHLQIRKKHLQTDGLHLNRAGVTHVVQCLSEETVNDVEDILNDVQNLVTVTSQSSLNVDTDVGAVPDVDIDDSSDEQELPAAKDPYDEVRRFLHFGEKDTASTVL</sequence>
<evidence type="ECO:0000313" key="3">
    <source>
        <dbReference type="EMBL" id="CAF4174136.1"/>
    </source>
</evidence>
<dbReference type="AlphaFoldDB" id="A0A8S2RPM7"/>
<proteinExistence type="predicted"/>
<reference evidence="3" key="1">
    <citation type="submission" date="2021-02" db="EMBL/GenBank/DDBJ databases">
        <authorList>
            <person name="Nowell W R."/>
        </authorList>
    </citation>
    <scope>NUCLEOTIDE SEQUENCE</scope>
</reference>